<organism evidence="2 3">
    <name type="scientific">Candidatus Methylobacter titanis</name>
    <dbReference type="NCBI Taxonomy" id="3053457"/>
    <lineage>
        <taxon>Bacteria</taxon>
        <taxon>Pseudomonadati</taxon>
        <taxon>Pseudomonadota</taxon>
        <taxon>Gammaproteobacteria</taxon>
        <taxon>Methylococcales</taxon>
        <taxon>Methylococcaceae</taxon>
        <taxon>Methylobacter</taxon>
    </lineage>
</organism>
<dbReference type="Gene3D" id="3.40.50.300">
    <property type="entry name" value="P-loop containing nucleotide triphosphate hydrolases"/>
    <property type="match status" value="1"/>
</dbReference>
<dbReference type="EMBL" id="JAQSDF010000027">
    <property type="protein sequence ID" value="MDI1231368.1"/>
    <property type="molecule type" value="Genomic_DNA"/>
</dbReference>
<dbReference type="SUPFAM" id="SSF52540">
    <property type="entry name" value="P-loop containing nucleoside triphosphate hydrolases"/>
    <property type="match status" value="1"/>
</dbReference>
<dbReference type="PANTHER" id="PTHR35894">
    <property type="entry name" value="GENERAL SECRETION PATHWAY PROTEIN A-RELATED"/>
    <property type="match status" value="1"/>
</dbReference>
<evidence type="ECO:0000313" key="2">
    <source>
        <dbReference type="EMBL" id="MDI1231368.1"/>
    </source>
</evidence>
<dbReference type="PANTHER" id="PTHR35894:SF1">
    <property type="entry name" value="PHOSPHORIBULOKINASE _ URIDINE KINASE FAMILY"/>
    <property type="match status" value="1"/>
</dbReference>
<feature type="domain" description="AAA+ ATPase" evidence="1">
    <location>
        <begin position="28"/>
        <end position="166"/>
    </location>
</feature>
<name>A0AA43TLV7_9GAMM</name>
<dbReference type="CDD" id="cd00267">
    <property type="entry name" value="ABC_ATPase"/>
    <property type="match status" value="1"/>
</dbReference>
<comment type="caution">
    <text evidence="2">The sequence shown here is derived from an EMBL/GenBank/DDBJ whole genome shotgun (WGS) entry which is preliminary data.</text>
</comment>
<protein>
    <submittedName>
        <fullName evidence="2">ATP-binding protein</fullName>
    </submittedName>
</protein>
<evidence type="ECO:0000259" key="1">
    <source>
        <dbReference type="SMART" id="SM00382"/>
    </source>
</evidence>
<dbReference type="GO" id="GO:0016887">
    <property type="term" value="F:ATP hydrolysis activity"/>
    <property type="evidence" value="ECO:0007669"/>
    <property type="project" value="InterPro"/>
</dbReference>
<reference evidence="2" key="1">
    <citation type="submission" date="2023-01" db="EMBL/GenBank/DDBJ databases">
        <title>Biogeochemical cycle of methane in antarctic sediments.</title>
        <authorList>
            <person name="Roldan D.M."/>
            <person name="Menes R.J."/>
        </authorList>
    </citation>
    <scope>NUCLEOTIDE SEQUENCE [LARGE SCALE GENOMIC DNA]</scope>
    <source>
        <strain evidence="2">K-2018 MAG008</strain>
    </source>
</reference>
<dbReference type="InterPro" id="IPR027417">
    <property type="entry name" value="P-loop_NTPase"/>
</dbReference>
<dbReference type="InterPro" id="IPR052026">
    <property type="entry name" value="ExeA_AAA_ATPase_DNA-bind"/>
</dbReference>
<gene>
    <name evidence="2" type="ORF">PSU93_09485</name>
</gene>
<dbReference type="SMART" id="SM00382">
    <property type="entry name" value="AAA"/>
    <property type="match status" value="1"/>
</dbReference>
<evidence type="ECO:0000313" key="3">
    <source>
        <dbReference type="Proteomes" id="UP001160519"/>
    </source>
</evidence>
<dbReference type="InterPro" id="IPR003593">
    <property type="entry name" value="AAA+_ATPase"/>
</dbReference>
<accession>A0AA43TLV7</accession>
<proteinExistence type="predicted"/>
<dbReference type="Proteomes" id="UP001160519">
    <property type="component" value="Unassembled WGS sequence"/>
</dbReference>
<dbReference type="Pfam" id="PF13401">
    <property type="entry name" value="AAA_22"/>
    <property type="match status" value="1"/>
</dbReference>
<sequence>MKHHYVKTSNHLLFMALLDGVETRAPREARILLLAGEPGTGKSRCVDNIGAERNAIHIEGMPGMTVSYLRDLLAYELGCSGGTKFLQQKSIVETFAQRRPTVILDEAQHGLDKKADCIEFLRRICEQAGSVLILVCHASEKHRFGEHKLAHISTRISALVEFVPATLADCQLYLGELCEVSVDAGVAQQALIQSRGRYRLLSNACRTLEDYSAATGKNHIVEADVKGMMLCEDAMKSLRKGKR</sequence>
<keyword evidence="2" id="KW-0067">ATP-binding</keyword>
<dbReference type="InterPro" id="IPR049945">
    <property type="entry name" value="AAA_22"/>
</dbReference>
<dbReference type="GO" id="GO:0005524">
    <property type="term" value="F:ATP binding"/>
    <property type="evidence" value="ECO:0007669"/>
    <property type="project" value="UniProtKB-KW"/>
</dbReference>
<keyword evidence="2" id="KW-0547">Nucleotide-binding</keyword>
<keyword evidence="3" id="KW-1185">Reference proteome</keyword>
<dbReference type="AlphaFoldDB" id="A0AA43TLV7"/>